<organism evidence="1 2">
    <name type="scientific">Actinomycetospora flava</name>
    <dbReference type="NCBI Taxonomy" id="3129232"/>
    <lineage>
        <taxon>Bacteria</taxon>
        <taxon>Bacillati</taxon>
        <taxon>Actinomycetota</taxon>
        <taxon>Actinomycetes</taxon>
        <taxon>Pseudonocardiales</taxon>
        <taxon>Pseudonocardiaceae</taxon>
        <taxon>Actinomycetospora</taxon>
    </lineage>
</organism>
<protein>
    <submittedName>
        <fullName evidence="1">Uncharacterized protein</fullName>
    </submittedName>
</protein>
<gene>
    <name evidence="1" type="ORF">WCD58_11095</name>
</gene>
<dbReference type="Proteomes" id="UP001369736">
    <property type="component" value="Unassembled WGS sequence"/>
</dbReference>
<keyword evidence="2" id="KW-1185">Reference proteome</keyword>
<dbReference type="RefSeq" id="WP_337702638.1">
    <property type="nucleotide sequence ID" value="NZ_JBBEGM010000003.1"/>
</dbReference>
<name>A0ABU8M2X4_9PSEU</name>
<sequence length="51" mass="5657">MPPFALQSTKRVLNLHLKDAAARALDHGLALEEQALHGVEFAAVLARRRRP</sequence>
<evidence type="ECO:0000313" key="1">
    <source>
        <dbReference type="EMBL" id="MEJ2861706.1"/>
    </source>
</evidence>
<dbReference type="Gene3D" id="1.10.12.10">
    <property type="entry name" value="Lyase 2-enoyl-coa Hydratase, Chain A, domain 2"/>
    <property type="match status" value="1"/>
</dbReference>
<dbReference type="EMBL" id="JBBEGM010000003">
    <property type="protein sequence ID" value="MEJ2861706.1"/>
    <property type="molecule type" value="Genomic_DNA"/>
</dbReference>
<proteinExistence type="predicted"/>
<evidence type="ECO:0000313" key="2">
    <source>
        <dbReference type="Proteomes" id="UP001369736"/>
    </source>
</evidence>
<reference evidence="1 2" key="1">
    <citation type="submission" date="2024-03" db="EMBL/GenBank/DDBJ databases">
        <title>Actinomycetospora sp. OC33-EN07, a novel actinomycete isolated from wild orchid (Aerides multiflora).</title>
        <authorList>
            <person name="Suriyachadkun C."/>
        </authorList>
    </citation>
    <scope>NUCLEOTIDE SEQUENCE [LARGE SCALE GENOMIC DNA]</scope>
    <source>
        <strain evidence="1 2">OC33-EN07</strain>
    </source>
</reference>
<dbReference type="InterPro" id="IPR014748">
    <property type="entry name" value="Enoyl-CoA_hydra_C"/>
</dbReference>
<accession>A0ABU8M2X4</accession>
<comment type="caution">
    <text evidence="1">The sequence shown here is derived from an EMBL/GenBank/DDBJ whole genome shotgun (WGS) entry which is preliminary data.</text>
</comment>